<dbReference type="PANTHER" id="PTHR23355">
    <property type="entry name" value="RIBONUCLEASE"/>
    <property type="match status" value="1"/>
</dbReference>
<dbReference type="Pfam" id="PF00773">
    <property type="entry name" value="RNB"/>
    <property type="match status" value="1"/>
</dbReference>
<gene>
    <name evidence="3" type="ORF">BD626DRAFT_401140</name>
</gene>
<dbReference type="GO" id="GO:0006402">
    <property type="term" value="P:mRNA catabolic process"/>
    <property type="evidence" value="ECO:0007669"/>
    <property type="project" value="TreeGrafter"/>
</dbReference>
<organism evidence="3 4">
    <name type="scientific">Schizophyllum amplum</name>
    <dbReference type="NCBI Taxonomy" id="97359"/>
    <lineage>
        <taxon>Eukaryota</taxon>
        <taxon>Fungi</taxon>
        <taxon>Dikarya</taxon>
        <taxon>Basidiomycota</taxon>
        <taxon>Agaricomycotina</taxon>
        <taxon>Agaricomycetes</taxon>
        <taxon>Agaricomycetidae</taxon>
        <taxon>Agaricales</taxon>
        <taxon>Schizophyllaceae</taxon>
        <taxon>Schizophyllum</taxon>
    </lineage>
</organism>
<feature type="region of interest" description="Disordered" evidence="1">
    <location>
        <begin position="375"/>
        <end position="403"/>
    </location>
</feature>
<sequence length="897" mass="100694">MKQIPRDHKDEAARLKQKIMSAGGRAVSMERKEFDEEGKDAPTVMLEEQELDTQIPIGSFVELRRRSNAIHGVIIRRIPVNGRAGIDVLTSSGEMWQATEDDVFFHIDSFLPEDLVSRAGIEETATNKHELAARTKILLKLRDMDRDLEERRESYSISHESIYEQFRDPDPNAWGRVSSEQVARAVLPKDKKPSIVDILVAHKFLNEGNLHFLRQYTFISKSQYDVRPKAHVELLTKVLQWARPRAGHKDQRAILDSFAAKAAAIVRKQQELTHQTLDEPLTRVPAQHVWSENDLVILKTMFNAIDVRGHSYAYEPAMWYVLSRVYPDLAHIDDDTLVSTLRALGVLSPTLNNSLLMPPLRLEINLEDRQAVRRRDDAVVERSSAAATRRATHPTAQTSLGPEDLHAVDPLDAVRHDWGDMPVYVVDDLNAHELDDGVSVEKDGDSVWVHVHVADPASVLPRSHIFVQHAAERVESVYLDDRTYNLLPPSLVQHPVFGASLGGKRERPDRVLTFSTKVNAQGTITDFAVRAGLARNVKKLSYDSVDAALGLPRNLPDFAFGMPKELPHIPLANLDAADLDNLRLLQDVAKCLIQRRCDDGIFVNKEYKAKAWSVAPGPEKDICFEPSSFRGMQRIELAVGNVKLDTAGMRGIIAEAMKLAGRAASLYGLKHDIPLIRRSASAPMPRTDADIAALLDMRDEEGYVNWHHIMRRVDMPGAGSYTLQPRAHFSLGVPEGEGYVRVTSPLRRFADLLAHYNIHHRLLNAPGPMPFDTRATEAHMEELRSITRLMRRIESSQNTYRTAVFMQQFVEDVRVGCADGTVLRDLDGYVTMNTGFDSNVMDFRVDCYVPKLGLRLRAYKDDAALPLVGLGDRVRLSITGARTGSLPHVIARISEVC</sequence>
<comment type="caution">
    <text evidence="3">The sequence shown here is derived from an EMBL/GenBank/DDBJ whole genome shotgun (WGS) entry which is preliminary data.</text>
</comment>
<dbReference type="EMBL" id="VDMD01000007">
    <property type="protein sequence ID" value="TRM64300.1"/>
    <property type="molecule type" value="Genomic_DNA"/>
</dbReference>
<dbReference type="InterPro" id="IPR001900">
    <property type="entry name" value="RNase_II/R"/>
</dbReference>
<dbReference type="SUPFAM" id="SSF50249">
    <property type="entry name" value="Nucleic acid-binding proteins"/>
    <property type="match status" value="1"/>
</dbReference>
<evidence type="ECO:0000259" key="2">
    <source>
        <dbReference type="SMART" id="SM00955"/>
    </source>
</evidence>
<dbReference type="AlphaFoldDB" id="A0A550CHM7"/>
<dbReference type="SMART" id="SM00955">
    <property type="entry name" value="RNB"/>
    <property type="match status" value="1"/>
</dbReference>
<evidence type="ECO:0000313" key="4">
    <source>
        <dbReference type="Proteomes" id="UP000320762"/>
    </source>
</evidence>
<protein>
    <recommendedName>
        <fullName evidence="2">RNB domain-containing protein</fullName>
    </recommendedName>
</protein>
<evidence type="ECO:0000313" key="3">
    <source>
        <dbReference type="EMBL" id="TRM64300.1"/>
    </source>
</evidence>
<evidence type="ECO:0000256" key="1">
    <source>
        <dbReference type="SAM" id="MobiDB-lite"/>
    </source>
</evidence>
<dbReference type="GO" id="GO:0003723">
    <property type="term" value="F:RNA binding"/>
    <property type="evidence" value="ECO:0007669"/>
    <property type="project" value="InterPro"/>
</dbReference>
<dbReference type="OrthoDB" id="2285229at2759"/>
<reference evidence="3 4" key="1">
    <citation type="journal article" date="2019" name="New Phytol.">
        <title>Comparative genomics reveals unique wood-decay strategies and fruiting body development in the Schizophyllaceae.</title>
        <authorList>
            <person name="Almasi E."/>
            <person name="Sahu N."/>
            <person name="Krizsan K."/>
            <person name="Balint B."/>
            <person name="Kovacs G.M."/>
            <person name="Kiss B."/>
            <person name="Cseklye J."/>
            <person name="Drula E."/>
            <person name="Henrissat B."/>
            <person name="Nagy I."/>
            <person name="Chovatia M."/>
            <person name="Adam C."/>
            <person name="LaButti K."/>
            <person name="Lipzen A."/>
            <person name="Riley R."/>
            <person name="Grigoriev I.V."/>
            <person name="Nagy L.G."/>
        </authorList>
    </citation>
    <scope>NUCLEOTIDE SEQUENCE [LARGE SCALE GENOMIC DNA]</scope>
    <source>
        <strain evidence="3 4">NL-1724</strain>
    </source>
</reference>
<dbReference type="InterPro" id="IPR050180">
    <property type="entry name" value="RNR_Ribonuclease"/>
</dbReference>
<dbReference type="InterPro" id="IPR012340">
    <property type="entry name" value="NA-bd_OB-fold"/>
</dbReference>
<dbReference type="GO" id="GO:0000932">
    <property type="term" value="C:P-body"/>
    <property type="evidence" value="ECO:0007669"/>
    <property type="project" value="TreeGrafter"/>
</dbReference>
<dbReference type="GO" id="GO:0000175">
    <property type="term" value="F:3'-5'-RNA exonuclease activity"/>
    <property type="evidence" value="ECO:0007669"/>
    <property type="project" value="TreeGrafter"/>
</dbReference>
<keyword evidence="4" id="KW-1185">Reference proteome</keyword>
<proteinExistence type="predicted"/>
<name>A0A550CHM7_9AGAR</name>
<accession>A0A550CHM7</accession>
<feature type="domain" description="RNB" evidence="2">
    <location>
        <begin position="415"/>
        <end position="764"/>
    </location>
</feature>
<dbReference type="Proteomes" id="UP000320762">
    <property type="component" value="Unassembled WGS sequence"/>
</dbReference>
<dbReference type="PANTHER" id="PTHR23355:SF65">
    <property type="entry name" value="EXORIBONUCLEASE CYT-4, PUTATIVE (AFU_ORTHOLOGUE AFUA_7G01550)-RELATED"/>
    <property type="match status" value="1"/>
</dbReference>
<dbReference type="STRING" id="97359.A0A550CHM7"/>